<proteinExistence type="predicted"/>
<evidence type="ECO:0000313" key="1">
    <source>
        <dbReference type="EMBL" id="MCW8333967.1"/>
    </source>
</evidence>
<gene>
    <name evidence="1" type="ORF">MD483_09055</name>
</gene>
<accession>A0A9X3CE21</accession>
<sequence>MAKTCKATGCRKLPKTKSPFCSRSCKERYQRKQAKKQAKNPEHKCKLFGCTNLTTNKHYCSTDCKNVDSRWNKMVHSSWGWWFESHLRKSENLAVLLDNDIGTLLTLVHRYERMRRANGAGETREFNLDMCHLSPSFGRKGRGRLHPVNLYLFSSSINRSLGNKEYDWDFCIDCHSYPDLELDAKMPVQQLFRKADRYLDGALSELAELYDFKKRSKPSTVLEFDVQAFNKDGSLGKVISAGDAIGFSIEPEYDAVDELFDSFMEYRETDRTSDFTDMMEDELFDLLCEVGEAELQHGTAVSSNGTPKSNVDGEDFDDITLDLGIHGDSSIPELMEARQTIRTYTDNVTINFLTKLGDAA</sequence>
<organism evidence="1 2">
    <name type="scientific">Vibrio paucivorans</name>
    <dbReference type="NCBI Taxonomy" id="2829489"/>
    <lineage>
        <taxon>Bacteria</taxon>
        <taxon>Pseudomonadati</taxon>
        <taxon>Pseudomonadota</taxon>
        <taxon>Gammaproteobacteria</taxon>
        <taxon>Vibrionales</taxon>
        <taxon>Vibrionaceae</taxon>
        <taxon>Vibrio</taxon>
    </lineage>
</organism>
<comment type="caution">
    <text evidence="1">The sequence shown here is derived from an EMBL/GenBank/DDBJ whole genome shotgun (WGS) entry which is preliminary data.</text>
</comment>
<keyword evidence="2" id="KW-1185">Reference proteome</keyword>
<dbReference type="AlphaFoldDB" id="A0A9X3CE21"/>
<dbReference type="EMBL" id="JAKRRX010000040">
    <property type="protein sequence ID" value="MCW8333967.1"/>
    <property type="molecule type" value="Genomic_DNA"/>
</dbReference>
<dbReference type="RefSeq" id="WP_265687397.1">
    <property type="nucleotide sequence ID" value="NZ_JAKRRX010000040.1"/>
</dbReference>
<reference evidence="1" key="1">
    <citation type="submission" date="2022-02" db="EMBL/GenBank/DDBJ databases">
        <title>Vibrio sp. nov., a new bacterium isolated from Bohai sea, China.</title>
        <authorList>
            <person name="Yuan Y."/>
        </authorList>
    </citation>
    <scope>NUCLEOTIDE SEQUENCE</scope>
    <source>
        <strain evidence="1">DBSS07</strain>
    </source>
</reference>
<evidence type="ECO:0000313" key="2">
    <source>
        <dbReference type="Proteomes" id="UP001155586"/>
    </source>
</evidence>
<name>A0A9X3CE21_9VIBR</name>
<protein>
    <submittedName>
        <fullName evidence="1">Uncharacterized protein</fullName>
    </submittedName>
</protein>
<dbReference type="Proteomes" id="UP001155586">
    <property type="component" value="Unassembled WGS sequence"/>
</dbReference>